<accession>A0ABY3RQU1</accession>
<evidence type="ECO:0000313" key="2">
    <source>
        <dbReference type="Proteomes" id="UP001199642"/>
    </source>
</evidence>
<proteinExistence type="predicted"/>
<organism evidence="1 2">
    <name type="scientific">Microbacterium resistens</name>
    <dbReference type="NCBI Taxonomy" id="156977"/>
    <lineage>
        <taxon>Bacteria</taxon>
        <taxon>Bacillati</taxon>
        <taxon>Actinomycetota</taxon>
        <taxon>Actinomycetes</taxon>
        <taxon>Micrococcales</taxon>
        <taxon>Microbacteriaceae</taxon>
        <taxon>Microbacterium</taxon>
    </lineage>
</organism>
<gene>
    <name evidence="1" type="ORF">K8F61_17110</name>
</gene>
<dbReference type="Proteomes" id="UP001199642">
    <property type="component" value="Chromosome"/>
</dbReference>
<reference evidence="1 2" key="1">
    <citation type="submission" date="2023-01" db="EMBL/GenBank/DDBJ databases">
        <title>Characterization of estradiol degrading bacteria Microbacterium sp. MZT7 and reveal degrading genes through genome analysis.</title>
        <authorList>
            <person name="Hao P."/>
            <person name="Gao Y."/>
        </authorList>
    </citation>
    <scope>NUCLEOTIDE SEQUENCE [LARGE SCALE GENOMIC DNA]</scope>
    <source>
        <strain evidence="1 2">MZT7</strain>
    </source>
</reference>
<keyword evidence="2" id="KW-1185">Reference proteome</keyword>
<protein>
    <recommendedName>
        <fullName evidence="3">Tail terminator</fullName>
    </recommendedName>
</protein>
<dbReference type="RefSeq" id="WP_231820037.1">
    <property type="nucleotide sequence ID" value="NZ_CP082781.1"/>
</dbReference>
<sequence>MAEVLIPADDEVAVVRELSARMTAQIGTRVPSRRPAEFGRVVSAGGTARDLVTDSFTLALEGFATTETRARRLCAEMIAHLQAAGRAGSVGGVTCYGVRAPSLPANLPMPSVPDRFRFTATVSVDLRRVGE</sequence>
<evidence type="ECO:0008006" key="3">
    <source>
        <dbReference type="Google" id="ProtNLM"/>
    </source>
</evidence>
<dbReference type="EMBL" id="CP082781">
    <property type="protein sequence ID" value="UGS26324.1"/>
    <property type="molecule type" value="Genomic_DNA"/>
</dbReference>
<evidence type="ECO:0000313" key="1">
    <source>
        <dbReference type="EMBL" id="UGS26324.1"/>
    </source>
</evidence>
<name>A0ABY3RQU1_9MICO</name>